<dbReference type="EMBL" id="CAMXCT010000392">
    <property type="protein sequence ID" value="CAI3978180.1"/>
    <property type="molecule type" value="Genomic_DNA"/>
</dbReference>
<comment type="caution">
    <text evidence="1">The sequence shown here is derived from an EMBL/GenBank/DDBJ whole genome shotgun (WGS) entry which is preliminary data.</text>
</comment>
<dbReference type="Proteomes" id="UP001152797">
    <property type="component" value="Unassembled WGS sequence"/>
</dbReference>
<organism evidence="1">
    <name type="scientific">Cladocopium goreaui</name>
    <dbReference type="NCBI Taxonomy" id="2562237"/>
    <lineage>
        <taxon>Eukaryota</taxon>
        <taxon>Sar</taxon>
        <taxon>Alveolata</taxon>
        <taxon>Dinophyceae</taxon>
        <taxon>Suessiales</taxon>
        <taxon>Symbiodiniaceae</taxon>
        <taxon>Cladocopium</taxon>
    </lineage>
</organism>
<dbReference type="SUPFAM" id="SSF53474">
    <property type="entry name" value="alpha/beta-Hydrolases"/>
    <property type="match status" value="1"/>
</dbReference>
<dbReference type="EMBL" id="CAMXCT030000392">
    <property type="protein sequence ID" value="CAL4765492.1"/>
    <property type="molecule type" value="Genomic_DNA"/>
</dbReference>
<dbReference type="InterPro" id="IPR004963">
    <property type="entry name" value="PAE/NOTUM"/>
</dbReference>
<proteinExistence type="predicted"/>
<accession>A0A9P1BRZ0</accession>
<sequence length="419" mass="46808">MSFCCSTAWKCTGAWPTRAAERFRRWCFFLVAAAHGWSCNDAGATAMLQRENLTDVDPLALCNDGSPAMFYMQENISSSEWVVYLAGGGWCYDLESCQGRFDGSLFPRQPCDSSNESVPCWMSSKDYPEICGKTGIFDAHRSPFRAANLVYVPYCTSDAYMGDGVFGPWQFRGARVVRAVFTKLAGRLQGASRLIFGGGSAGGRGSMVLLDEVSDRFPRLLVRGFLDSPYYLDVPSFSPKFAGFQPQHSQVLMNFNASSVVSDRCRRRFSEEQWKCLFGQHRMPLLRTPHLMVAAQYDSWQLSHLVHGYDGLEEKPKPYTAAEQRYAEEFAAKTRLELTRLKTLQLPGSSLYSSACYEHHISEKRSFWSKKVNGLSQAKALTQLDTAPGVTIAGCTSYNCGCANETEEITAVLERFLVL</sequence>
<keyword evidence="4" id="KW-1185">Reference proteome</keyword>
<evidence type="ECO:0000313" key="2">
    <source>
        <dbReference type="EMBL" id="CAL1131555.1"/>
    </source>
</evidence>
<dbReference type="GO" id="GO:0016787">
    <property type="term" value="F:hydrolase activity"/>
    <property type="evidence" value="ECO:0007669"/>
    <property type="project" value="InterPro"/>
</dbReference>
<protein>
    <submittedName>
        <fullName evidence="3">Pectin acetylesterase</fullName>
    </submittedName>
</protein>
<dbReference type="OrthoDB" id="2015280at2759"/>
<dbReference type="PANTHER" id="PTHR21562:SF122">
    <property type="entry name" value="PALMITOLEOYL-PROTEIN CARBOXYLESTERASE NOTUM"/>
    <property type="match status" value="1"/>
</dbReference>
<evidence type="ECO:0000313" key="3">
    <source>
        <dbReference type="EMBL" id="CAL4765492.1"/>
    </source>
</evidence>
<dbReference type="AlphaFoldDB" id="A0A9P1BRZ0"/>
<dbReference type="EMBL" id="CAMXCT020000392">
    <property type="protein sequence ID" value="CAL1131555.1"/>
    <property type="molecule type" value="Genomic_DNA"/>
</dbReference>
<name>A0A9P1BRZ0_9DINO</name>
<evidence type="ECO:0000313" key="1">
    <source>
        <dbReference type="EMBL" id="CAI3978180.1"/>
    </source>
</evidence>
<reference evidence="2" key="2">
    <citation type="submission" date="2024-04" db="EMBL/GenBank/DDBJ databases">
        <authorList>
            <person name="Chen Y."/>
            <person name="Shah S."/>
            <person name="Dougan E. K."/>
            <person name="Thang M."/>
            <person name="Chan C."/>
        </authorList>
    </citation>
    <scope>NUCLEOTIDE SEQUENCE [LARGE SCALE GENOMIC DNA]</scope>
</reference>
<gene>
    <name evidence="1" type="ORF">C1SCF055_LOCUS6252</name>
</gene>
<evidence type="ECO:0000313" key="4">
    <source>
        <dbReference type="Proteomes" id="UP001152797"/>
    </source>
</evidence>
<dbReference type="Pfam" id="PF03283">
    <property type="entry name" value="PAE"/>
    <property type="match status" value="1"/>
</dbReference>
<dbReference type="InterPro" id="IPR029058">
    <property type="entry name" value="AB_hydrolase_fold"/>
</dbReference>
<dbReference type="PANTHER" id="PTHR21562">
    <property type="entry name" value="NOTUM-RELATED"/>
    <property type="match status" value="1"/>
</dbReference>
<reference evidence="1" key="1">
    <citation type="submission" date="2022-10" db="EMBL/GenBank/DDBJ databases">
        <authorList>
            <person name="Chen Y."/>
            <person name="Dougan E. K."/>
            <person name="Chan C."/>
            <person name="Rhodes N."/>
            <person name="Thang M."/>
        </authorList>
    </citation>
    <scope>NUCLEOTIDE SEQUENCE</scope>
</reference>